<dbReference type="AlphaFoldDB" id="A0A238LHL5"/>
<feature type="active site" description="Schiff-base intermediate with substrate" evidence="3">
    <location>
        <position position="171"/>
    </location>
</feature>
<sequence>MKAMAMAKYSINDFKGVIPALVTAFDLDGRFNEELMRGLTTSLLHRGVDGFYLTGSTGEGFMMSAEERMRVVEIVCEVVAGRVPVMVHVGAISTYQTVSLAEHAEAAGADAISSVPPIYWPFSPAQVANYYTDVTASTSLPMVVYKIALAGEIGFELLTRLAAVPGIEGVKYTAPTHFEIARIKREIGPDFRVFSGADEMAMSGLAFGADGLIGSFYNIIPELYAKLVEAMDAGNLTEAKVLQERANAIIFFTLKQYPMSAVKRIMAWQGADAGYCRKPFDNYETREQEAALKAAYRAFRDENNLGEIGFLTDL</sequence>
<evidence type="ECO:0000313" key="5">
    <source>
        <dbReference type="EMBL" id="SMY08894.1"/>
    </source>
</evidence>
<dbReference type="Gene3D" id="3.20.20.70">
    <property type="entry name" value="Aldolase class I"/>
    <property type="match status" value="1"/>
</dbReference>
<reference evidence="5 6" key="1">
    <citation type="submission" date="2017-05" db="EMBL/GenBank/DDBJ databases">
        <authorList>
            <person name="Song R."/>
            <person name="Chenine A.L."/>
            <person name="Ruprecht R.M."/>
        </authorList>
    </citation>
    <scope>NUCLEOTIDE SEQUENCE [LARGE SCALE GENOMIC DNA]</scope>
    <source>
        <strain evidence="5 6">CECT 8899</strain>
    </source>
</reference>
<dbReference type="Proteomes" id="UP000201613">
    <property type="component" value="Unassembled WGS sequence"/>
</dbReference>
<dbReference type="PANTHER" id="PTHR42849:SF1">
    <property type="entry name" value="N-ACETYLNEURAMINATE LYASE"/>
    <property type="match status" value="1"/>
</dbReference>
<comment type="similarity">
    <text evidence="2">Belongs to the DapA family.</text>
</comment>
<dbReference type="InterPro" id="IPR013785">
    <property type="entry name" value="Aldolase_TIM"/>
</dbReference>
<evidence type="ECO:0000256" key="3">
    <source>
        <dbReference type="PIRSR" id="PIRSR001365-1"/>
    </source>
</evidence>
<feature type="binding site" evidence="4">
    <location>
        <position position="213"/>
    </location>
    <ligand>
        <name>pyruvate</name>
        <dbReference type="ChEBI" id="CHEBI:15361"/>
    </ligand>
</feature>
<evidence type="ECO:0000256" key="2">
    <source>
        <dbReference type="PIRNR" id="PIRNR001365"/>
    </source>
</evidence>
<dbReference type="GO" id="GO:0019262">
    <property type="term" value="P:N-acetylneuraminate catabolic process"/>
    <property type="evidence" value="ECO:0007669"/>
    <property type="project" value="TreeGrafter"/>
</dbReference>
<evidence type="ECO:0000256" key="4">
    <source>
        <dbReference type="PIRSR" id="PIRSR001365-2"/>
    </source>
</evidence>
<proteinExistence type="inferred from homology"/>
<dbReference type="PANTHER" id="PTHR42849">
    <property type="entry name" value="N-ACETYLNEURAMINATE LYASE"/>
    <property type="match status" value="1"/>
</dbReference>
<keyword evidence="6" id="KW-1185">Reference proteome</keyword>
<feature type="active site" description="Proton donor/acceptor" evidence="3">
    <location>
        <position position="145"/>
    </location>
</feature>
<dbReference type="PRINTS" id="PR00146">
    <property type="entry name" value="DHPICSNTHASE"/>
</dbReference>
<name>A0A238LHL5_9RHOB</name>
<dbReference type="Pfam" id="PF00701">
    <property type="entry name" value="DHDPS"/>
    <property type="match status" value="1"/>
</dbReference>
<dbReference type="GO" id="GO:0005829">
    <property type="term" value="C:cytosol"/>
    <property type="evidence" value="ECO:0007669"/>
    <property type="project" value="TreeGrafter"/>
</dbReference>
<gene>
    <name evidence="5" type="primary">nanA_1</name>
    <name evidence="5" type="ORF">LOM8899_03053</name>
</gene>
<feature type="binding site" evidence="4">
    <location>
        <position position="57"/>
    </location>
    <ligand>
        <name>pyruvate</name>
        <dbReference type="ChEBI" id="CHEBI:15361"/>
    </ligand>
</feature>
<dbReference type="SMART" id="SM01130">
    <property type="entry name" value="DHDPS"/>
    <property type="match status" value="1"/>
</dbReference>
<organism evidence="5 6">
    <name type="scientific">Flavimaricola marinus</name>
    <dbReference type="NCBI Taxonomy" id="1819565"/>
    <lineage>
        <taxon>Bacteria</taxon>
        <taxon>Pseudomonadati</taxon>
        <taxon>Pseudomonadota</taxon>
        <taxon>Alphaproteobacteria</taxon>
        <taxon>Rhodobacterales</taxon>
        <taxon>Paracoccaceae</taxon>
        <taxon>Flavimaricola</taxon>
    </lineage>
</organism>
<dbReference type="PIRSF" id="PIRSF001365">
    <property type="entry name" value="DHDPS"/>
    <property type="match status" value="1"/>
</dbReference>
<evidence type="ECO:0000256" key="1">
    <source>
        <dbReference type="ARBA" id="ARBA00023239"/>
    </source>
</evidence>
<dbReference type="GO" id="GO:0008747">
    <property type="term" value="F:N-acetylneuraminate lyase activity"/>
    <property type="evidence" value="ECO:0007669"/>
    <property type="project" value="UniProtKB-EC"/>
</dbReference>
<keyword evidence="1 2" id="KW-0456">Lyase</keyword>
<dbReference type="EMBL" id="FXZK01000006">
    <property type="protein sequence ID" value="SMY08894.1"/>
    <property type="molecule type" value="Genomic_DNA"/>
</dbReference>
<dbReference type="RefSeq" id="WP_245820562.1">
    <property type="nucleotide sequence ID" value="NZ_FXZK01000006.1"/>
</dbReference>
<evidence type="ECO:0000313" key="6">
    <source>
        <dbReference type="Proteomes" id="UP000201613"/>
    </source>
</evidence>
<protein>
    <submittedName>
        <fullName evidence="5">N-acetylneuraminate lyase</fullName>
        <ecNumber evidence="5">4.1.3.3</ecNumber>
    </submittedName>
</protein>
<dbReference type="EC" id="4.1.3.3" evidence="5"/>
<dbReference type="InterPro" id="IPR002220">
    <property type="entry name" value="DapA-like"/>
</dbReference>
<accession>A0A238LHL5</accession>
<dbReference type="SUPFAM" id="SSF51569">
    <property type="entry name" value="Aldolase"/>
    <property type="match status" value="1"/>
</dbReference>